<dbReference type="Gene3D" id="1.25.40.10">
    <property type="entry name" value="Tetratricopeptide repeat domain"/>
    <property type="match status" value="1"/>
</dbReference>
<dbReference type="HOGENOM" id="CLU_1040622_0_0_6"/>
<accession>D0SLG5</accession>
<evidence type="ECO:0000313" key="3">
    <source>
        <dbReference type="Proteomes" id="UP000018442"/>
    </source>
</evidence>
<feature type="chain" id="PRO_5003014941" evidence="1">
    <location>
        <begin position="25"/>
        <end position="275"/>
    </location>
</feature>
<protein>
    <submittedName>
        <fullName evidence="2">Sel1 repeat protein</fullName>
    </submittedName>
</protein>
<organism evidence="2 3">
    <name type="scientific">Acinetobacter junii SH205</name>
    <dbReference type="NCBI Taxonomy" id="575587"/>
    <lineage>
        <taxon>Bacteria</taxon>
        <taxon>Pseudomonadati</taxon>
        <taxon>Pseudomonadota</taxon>
        <taxon>Gammaproteobacteria</taxon>
        <taxon>Moraxellales</taxon>
        <taxon>Moraxellaceae</taxon>
        <taxon>Acinetobacter</taxon>
    </lineage>
</organism>
<proteinExistence type="predicted"/>
<evidence type="ECO:0000313" key="2">
    <source>
        <dbReference type="EMBL" id="EEY92872.1"/>
    </source>
</evidence>
<dbReference type="PANTHER" id="PTHR11102:SF160">
    <property type="entry name" value="ERAD-ASSOCIATED E3 UBIQUITIN-PROTEIN LIGASE COMPONENT HRD3"/>
    <property type="match status" value="1"/>
</dbReference>
<reference evidence="3" key="1">
    <citation type="journal article" date="2012" name="PLoS ONE">
        <title>The success of Acinetobacter species; genetic, metabolic and virulence attributes.</title>
        <authorList>
            <person name="Peleg A.Y."/>
            <person name="de Breij A."/>
            <person name="Adams M.D."/>
            <person name="Cerqueira G.M."/>
            <person name="Mocali S."/>
            <person name="Galardini M."/>
            <person name="Nibbering P.H."/>
            <person name="Earl A.M."/>
            <person name="Ward D.V."/>
            <person name="Paterson D.L."/>
            <person name="Seifert H."/>
            <person name="Dijkshoorn L."/>
        </authorList>
    </citation>
    <scope>NUCLEOTIDE SEQUENCE [LARGE SCALE GENOMIC DNA]</scope>
    <source>
        <strain evidence="3">SH205</strain>
    </source>
</reference>
<gene>
    <name evidence="2" type="ORF">HMPREF0026_00148</name>
</gene>
<dbReference type="InterPro" id="IPR006597">
    <property type="entry name" value="Sel1-like"/>
</dbReference>
<dbReference type="InterPro" id="IPR011990">
    <property type="entry name" value="TPR-like_helical_dom_sf"/>
</dbReference>
<dbReference type="AlphaFoldDB" id="D0SLG5"/>
<evidence type="ECO:0000256" key="1">
    <source>
        <dbReference type="SAM" id="SignalP"/>
    </source>
</evidence>
<dbReference type="Pfam" id="PF08238">
    <property type="entry name" value="Sel1"/>
    <property type="match status" value="3"/>
</dbReference>
<dbReference type="EMBL" id="GG705011">
    <property type="protein sequence ID" value="EEY92872.1"/>
    <property type="molecule type" value="Genomic_DNA"/>
</dbReference>
<dbReference type="SMART" id="SM00671">
    <property type="entry name" value="SEL1"/>
    <property type="match status" value="3"/>
</dbReference>
<name>D0SLG5_ACIJU</name>
<sequence length="275" mass="30053">MKGKKMKKLLIASLIAITCNSVFAAEKGNADVIFSKANQLYEAKNYTAAFQEIQRIAASGNAQAIYNLGSMTQQGLGTAKDEKKAFEYFQDASNKGFGKASYELAQIYRYGKSNIGITKDTQKYKIYLDKAAKQGSEEAGVEVATILFAQGKPEYDQLAIRQLRPLIQKNYYPAIHLKAIYDLGMGNKNKNPVLQQVAVNSFRSLASKGYAPSLMVLGNLMANGDVVDQNLPEAQKIFKTLAAQNIPNAKESLEKVEQAIAAQKAAPVATQPPKK</sequence>
<dbReference type="InterPro" id="IPR050767">
    <property type="entry name" value="Sel1_AlgK"/>
</dbReference>
<feature type="signal peptide" evidence="1">
    <location>
        <begin position="1"/>
        <end position="24"/>
    </location>
</feature>
<dbReference type="SUPFAM" id="SSF81901">
    <property type="entry name" value="HCP-like"/>
    <property type="match status" value="2"/>
</dbReference>
<dbReference type="Proteomes" id="UP000018442">
    <property type="component" value="Unassembled WGS sequence"/>
</dbReference>
<dbReference type="PANTHER" id="PTHR11102">
    <property type="entry name" value="SEL-1-LIKE PROTEIN"/>
    <property type="match status" value="1"/>
</dbReference>
<keyword evidence="1" id="KW-0732">Signal</keyword>